<dbReference type="Pfam" id="PF00067">
    <property type="entry name" value="p450"/>
    <property type="match status" value="1"/>
</dbReference>
<dbReference type="Proteomes" id="UP001301769">
    <property type="component" value="Unassembled WGS sequence"/>
</dbReference>
<keyword evidence="4 7" id="KW-0560">Oxidoreductase</keyword>
<feature type="transmembrane region" description="Helical" evidence="8">
    <location>
        <begin position="12"/>
        <end position="29"/>
    </location>
</feature>
<dbReference type="InterPro" id="IPR036396">
    <property type="entry name" value="Cyt_P450_sf"/>
</dbReference>
<keyword evidence="5 7" id="KW-0408">Iron</keyword>
<dbReference type="GO" id="GO:0016712">
    <property type="term" value="F:oxidoreductase activity, acting on paired donors, with incorporation or reduction of molecular oxygen, reduced flavin or flavoprotein as one donor, and incorporation of one atom of oxygen"/>
    <property type="evidence" value="ECO:0007669"/>
    <property type="project" value="InterPro"/>
</dbReference>
<keyword evidence="3 7" id="KW-0479">Metal-binding</keyword>
<dbReference type="GO" id="GO:0020037">
    <property type="term" value="F:heme binding"/>
    <property type="evidence" value="ECO:0007669"/>
    <property type="project" value="InterPro"/>
</dbReference>
<sequence>MFSSDISSSWDLIRGFFFVWVAILIYSQIRDWLHNKIVARRTGSQDPPKYPHKDPIFGLDLFLLYKKSFQERNFLDLNWHLFKKYGKTFQANRHGVRIVKTMDPNITKYVHATYFDHFGVEKIRSGAEHLWGDGITVVEGEKWATRRKLIKPAFDVVHISNLENRSLATHVERLMQLIPRDGSAVDLMPLFRRLSLDTASEFIFGQSMDALSSPDSHKEFLEAYFYAQRGTAVRLMLGPKLRWLHRDPKWWKDCDTVNAFLDKRVNEALARREKSLSNHDGPTSGDGVKPQHQLRLIDEMAKATQDRFTLRCQMQNVFTPAHDGGAITLSNAFFHLSRNPAAWTRLRAEILPTKNEQITYDLLKTYRYLNNVIRETHRVTPISTLISRQCIREVIFPTGGGRDGAKPLHIRKGDIVDMNFRCTMRDKDFWGEDADLFRPERWDDFLPDAFPLADHAEERGDLKKKAAPTWEYTPFGGGPRVCPGFRLVFAEVAYTMVTILREFERIESRDDRPWTEESRATFQNLHGAKVALFPPAVEE</sequence>
<reference evidence="9" key="2">
    <citation type="submission" date="2023-05" db="EMBL/GenBank/DDBJ databases">
        <authorList>
            <consortium name="Lawrence Berkeley National Laboratory"/>
            <person name="Steindorff A."/>
            <person name="Hensen N."/>
            <person name="Bonometti L."/>
            <person name="Westerberg I."/>
            <person name="Brannstrom I.O."/>
            <person name="Guillou S."/>
            <person name="Cros-Aarteil S."/>
            <person name="Calhoun S."/>
            <person name="Haridas S."/>
            <person name="Kuo A."/>
            <person name="Mondo S."/>
            <person name="Pangilinan J."/>
            <person name="Riley R."/>
            <person name="Labutti K."/>
            <person name="Andreopoulos B."/>
            <person name="Lipzen A."/>
            <person name="Chen C."/>
            <person name="Yanf M."/>
            <person name="Daum C."/>
            <person name="Ng V."/>
            <person name="Clum A."/>
            <person name="Ohm R."/>
            <person name="Martin F."/>
            <person name="Silar P."/>
            <person name="Natvig D."/>
            <person name="Lalanne C."/>
            <person name="Gautier V."/>
            <person name="Ament-Velasquez S.L."/>
            <person name="Kruys A."/>
            <person name="Hutchinson M.I."/>
            <person name="Powell A.J."/>
            <person name="Barry K."/>
            <person name="Miller A.N."/>
            <person name="Grigoriev I.V."/>
            <person name="Debuchy R."/>
            <person name="Gladieux P."/>
            <person name="Thoren M.H."/>
            <person name="Johannesson H."/>
        </authorList>
    </citation>
    <scope>NUCLEOTIDE SEQUENCE</scope>
    <source>
        <strain evidence="9">PSN293</strain>
    </source>
</reference>
<keyword evidence="6 7" id="KW-0503">Monooxygenase</keyword>
<keyword evidence="8" id="KW-0472">Membrane</keyword>
<dbReference type="GO" id="GO:0005506">
    <property type="term" value="F:iron ion binding"/>
    <property type="evidence" value="ECO:0007669"/>
    <property type="project" value="InterPro"/>
</dbReference>
<keyword evidence="10" id="KW-1185">Reference proteome</keyword>
<evidence type="ECO:0000256" key="1">
    <source>
        <dbReference type="ARBA" id="ARBA00001971"/>
    </source>
</evidence>
<keyword evidence="7" id="KW-0349">Heme</keyword>
<evidence type="ECO:0000256" key="2">
    <source>
        <dbReference type="ARBA" id="ARBA00010617"/>
    </source>
</evidence>
<evidence type="ECO:0000313" key="9">
    <source>
        <dbReference type="EMBL" id="KAK4212130.1"/>
    </source>
</evidence>
<comment type="caution">
    <text evidence="9">The sequence shown here is derived from an EMBL/GenBank/DDBJ whole genome shotgun (WGS) entry which is preliminary data.</text>
</comment>
<keyword evidence="8" id="KW-1133">Transmembrane helix</keyword>
<dbReference type="SUPFAM" id="SSF48264">
    <property type="entry name" value="Cytochrome P450"/>
    <property type="match status" value="1"/>
</dbReference>
<accession>A0AAN6Y596</accession>
<dbReference type="Gene3D" id="1.10.630.10">
    <property type="entry name" value="Cytochrome P450"/>
    <property type="match status" value="1"/>
</dbReference>
<proteinExistence type="inferred from homology"/>
<reference evidence="9" key="1">
    <citation type="journal article" date="2023" name="Mol. Phylogenet. Evol.">
        <title>Genome-scale phylogeny and comparative genomics of the fungal order Sordariales.</title>
        <authorList>
            <person name="Hensen N."/>
            <person name="Bonometti L."/>
            <person name="Westerberg I."/>
            <person name="Brannstrom I.O."/>
            <person name="Guillou S."/>
            <person name="Cros-Aarteil S."/>
            <person name="Calhoun S."/>
            <person name="Haridas S."/>
            <person name="Kuo A."/>
            <person name="Mondo S."/>
            <person name="Pangilinan J."/>
            <person name="Riley R."/>
            <person name="LaButti K."/>
            <person name="Andreopoulos B."/>
            <person name="Lipzen A."/>
            <person name="Chen C."/>
            <person name="Yan M."/>
            <person name="Daum C."/>
            <person name="Ng V."/>
            <person name="Clum A."/>
            <person name="Steindorff A."/>
            <person name="Ohm R.A."/>
            <person name="Martin F."/>
            <person name="Silar P."/>
            <person name="Natvig D.O."/>
            <person name="Lalanne C."/>
            <person name="Gautier V."/>
            <person name="Ament-Velasquez S.L."/>
            <person name="Kruys A."/>
            <person name="Hutchinson M.I."/>
            <person name="Powell A.J."/>
            <person name="Barry K."/>
            <person name="Miller A.N."/>
            <person name="Grigoriev I.V."/>
            <person name="Debuchy R."/>
            <person name="Gladieux P."/>
            <person name="Hiltunen Thoren M."/>
            <person name="Johannesson H."/>
        </authorList>
    </citation>
    <scope>NUCLEOTIDE SEQUENCE</scope>
    <source>
        <strain evidence="9">PSN293</strain>
    </source>
</reference>
<evidence type="ECO:0000256" key="7">
    <source>
        <dbReference type="RuleBase" id="RU000461"/>
    </source>
</evidence>
<dbReference type="PRINTS" id="PR01239">
    <property type="entry name" value="EP450IICYP52"/>
</dbReference>
<evidence type="ECO:0000256" key="6">
    <source>
        <dbReference type="ARBA" id="ARBA00023033"/>
    </source>
</evidence>
<dbReference type="AlphaFoldDB" id="A0AAN6Y596"/>
<evidence type="ECO:0000256" key="8">
    <source>
        <dbReference type="SAM" id="Phobius"/>
    </source>
</evidence>
<comment type="cofactor">
    <cofactor evidence="1">
        <name>heme</name>
        <dbReference type="ChEBI" id="CHEBI:30413"/>
    </cofactor>
</comment>
<dbReference type="InterPro" id="IPR002974">
    <property type="entry name" value="Cyt_P450_E_CYP52_ascomycetes"/>
</dbReference>
<dbReference type="PANTHER" id="PTHR24287:SF19">
    <property type="entry name" value="CYTOCHROME P450"/>
    <property type="match status" value="1"/>
</dbReference>
<name>A0AAN6Y596_9PEZI</name>
<dbReference type="InterPro" id="IPR017972">
    <property type="entry name" value="Cyt_P450_CS"/>
</dbReference>
<comment type="similarity">
    <text evidence="2 7">Belongs to the cytochrome P450 family.</text>
</comment>
<dbReference type="PANTHER" id="PTHR24287">
    <property type="entry name" value="P450, PUTATIVE (EUROFUNG)-RELATED"/>
    <property type="match status" value="1"/>
</dbReference>
<gene>
    <name evidence="9" type="ORF">QBC37DRAFT_425463</name>
</gene>
<evidence type="ECO:0000313" key="10">
    <source>
        <dbReference type="Proteomes" id="UP001301769"/>
    </source>
</evidence>
<dbReference type="PROSITE" id="PS00086">
    <property type="entry name" value="CYTOCHROME_P450"/>
    <property type="match status" value="1"/>
</dbReference>
<evidence type="ECO:0000256" key="4">
    <source>
        <dbReference type="ARBA" id="ARBA00023002"/>
    </source>
</evidence>
<organism evidence="9 10">
    <name type="scientific">Rhypophila decipiens</name>
    <dbReference type="NCBI Taxonomy" id="261697"/>
    <lineage>
        <taxon>Eukaryota</taxon>
        <taxon>Fungi</taxon>
        <taxon>Dikarya</taxon>
        <taxon>Ascomycota</taxon>
        <taxon>Pezizomycotina</taxon>
        <taxon>Sordariomycetes</taxon>
        <taxon>Sordariomycetidae</taxon>
        <taxon>Sordariales</taxon>
        <taxon>Naviculisporaceae</taxon>
        <taxon>Rhypophila</taxon>
    </lineage>
</organism>
<protein>
    <submittedName>
        <fullName evidence="9">Cytochrome P450</fullName>
    </submittedName>
</protein>
<dbReference type="InterPro" id="IPR001128">
    <property type="entry name" value="Cyt_P450"/>
</dbReference>
<dbReference type="EMBL" id="MU858133">
    <property type="protein sequence ID" value="KAK4212130.1"/>
    <property type="molecule type" value="Genomic_DNA"/>
</dbReference>
<keyword evidence="8" id="KW-0812">Transmembrane</keyword>
<dbReference type="InterPro" id="IPR047146">
    <property type="entry name" value="Cyt_P450_E_CYP52_fungi"/>
</dbReference>
<evidence type="ECO:0000256" key="5">
    <source>
        <dbReference type="ARBA" id="ARBA00023004"/>
    </source>
</evidence>
<evidence type="ECO:0000256" key="3">
    <source>
        <dbReference type="ARBA" id="ARBA00022723"/>
    </source>
</evidence>